<dbReference type="SUPFAM" id="SSF54427">
    <property type="entry name" value="NTF2-like"/>
    <property type="match status" value="1"/>
</dbReference>
<evidence type="ECO:0000313" key="2">
    <source>
        <dbReference type="Proteomes" id="UP000053260"/>
    </source>
</evidence>
<comment type="caution">
    <text evidence="1">The sequence shown here is derived from an EMBL/GenBank/DDBJ whole genome shotgun (WGS) entry which is preliminary data.</text>
</comment>
<dbReference type="InterPro" id="IPR009959">
    <property type="entry name" value="Cyclase_SnoaL-like"/>
</dbReference>
<accession>A0A101US07</accession>
<dbReference type="AlphaFoldDB" id="A0A101US07"/>
<dbReference type="PANTHER" id="PTHR38436">
    <property type="entry name" value="POLYKETIDE CYCLASE SNOAL-LIKE DOMAIN"/>
    <property type="match status" value="1"/>
</dbReference>
<organism evidence="1 2">
    <name type="scientific">Streptomyces dysideae</name>
    <dbReference type="NCBI Taxonomy" id="909626"/>
    <lineage>
        <taxon>Bacteria</taxon>
        <taxon>Bacillati</taxon>
        <taxon>Actinomycetota</taxon>
        <taxon>Actinomycetes</taxon>
        <taxon>Kitasatosporales</taxon>
        <taxon>Streptomycetaceae</taxon>
        <taxon>Streptomyces</taxon>
    </lineage>
</organism>
<name>A0A101US07_9ACTN</name>
<dbReference type="GO" id="GO:0030638">
    <property type="term" value="P:polyketide metabolic process"/>
    <property type="evidence" value="ECO:0007669"/>
    <property type="project" value="InterPro"/>
</dbReference>
<gene>
    <name evidence="1" type="ORF">AQJ91_39855</name>
</gene>
<dbReference type="EMBL" id="LMXB01000107">
    <property type="protein sequence ID" value="KUO15779.1"/>
    <property type="molecule type" value="Genomic_DNA"/>
</dbReference>
<keyword evidence="2" id="KW-1185">Reference proteome</keyword>
<dbReference type="Pfam" id="PF07366">
    <property type="entry name" value="SnoaL"/>
    <property type="match status" value="1"/>
</dbReference>
<proteinExistence type="predicted"/>
<dbReference type="OrthoDB" id="9182871at2"/>
<sequence>MSSSNVETRTSTADLHRLADEYVRRVNLRDLDALFALYAPDFRNHAADGTATGLEETRAVLASFLDAVPDFAATPVRVIAEDDWFAVSFILTGTNTGPFNGTPATGRSIKVLEVRMFKVADGKLTEHWGLIDLATLFAQLQS</sequence>
<dbReference type="InterPro" id="IPR032710">
    <property type="entry name" value="NTF2-like_dom_sf"/>
</dbReference>
<dbReference type="Gene3D" id="3.10.450.50">
    <property type="match status" value="1"/>
</dbReference>
<protein>
    <recommendedName>
        <fullName evidence="3">Ester cyclase</fullName>
    </recommendedName>
</protein>
<reference evidence="1 2" key="1">
    <citation type="submission" date="2015-10" db="EMBL/GenBank/DDBJ databases">
        <title>Draft genome sequence of Streptomyces sp. RV15, isolated from a marine sponge.</title>
        <authorList>
            <person name="Ruckert C."/>
            <person name="Abdelmohsen U.R."/>
            <person name="Winkler A."/>
            <person name="Hentschel U."/>
            <person name="Kalinowski J."/>
            <person name="Kampfer P."/>
            <person name="Glaeser S."/>
        </authorList>
    </citation>
    <scope>NUCLEOTIDE SEQUENCE [LARGE SCALE GENOMIC DNA]</scope>
    <source>
        <strain evidence="1 2">RV15</strain>
    </source>
</reference>
<dbReference type="PANTHER" id="PTHR38436:SF1">
    <property type="entry name" value="ESTER CYCLASE"/>
    <property type="match status" value="1"/>
</dbReference>
<dbReference type="Proteomes" id="UP000053260">
    <property type="component" value="Unassembled WGS sequence"/>
</dbReference>
<evidence type="ECO:0000313" key="1">
    <source>
        <dbReference type="EMBL" id="KUO15779.1"/>
    </source>
</evidence>
<evidence type="ECO:0008006" key="3">
    <source>
        <dbReference type="Google" id="ProtNLM"/>
    </source>
</evidence>
<dbReference type="STRING" id="909626.AQJ91_39855"/>
<dbReference type="RefSeq" id="WP_067032237.1">
    <property type="nucleotide sequence ID" value="NZ_KQ949112.1"/>
</dbReference>